<feature type="transmembrane region" description="Helical" evidence="1">
    <location>
        <begin position="176"/>
        <end position="193"/>
    </location>
</feature>
<keyword evidence="1" id="KW-1133">Transmembrane helix</keyword>
<name>A0A6M8B6Q4_9CYAN</name>
<dbReference type="GO" id="GO:0006508">
    <property type="term" value="P:proteolysis"/>
    <property type="evidence" value="ECO:0007669"/>
    <property type="project" value="UniProtKB-KW"/>
</dbReference>
<dbReference type="Proteomes" id="UP000505210">
    <property type="component" value="Chromosome"/>
</dbReference>
<organism evidence="3 4">
    <name type="scientific">Thermoleptolyngbya sichuanensis A183</name>
    <dbReference type="NCBI Taxonomy" id="2737172"/>
    <lineage>
        <taxon>Bacteria</taxon>
        <taxon>Bacillati</taxon>
        <taxon>Cyanobacteriota</taxon>
        <taxon>Cyanophyceae</taxon>
        <taxon>Oculatellales</taxon>
        <taxon>Oculatellaceae</taxon>
        <taxon>Thermoleptolyngbya</taxon>
        <taxon>Thermoleptolyngbya sichuanensis</taxon>
    </lineage>
</organism>
<dbReference type="Gene3D" id="2.60.200.20">
    <property type="match status" value="1"/>
</dbReference>
<evidence type="ECO:0000313" key="3">
    <source>
        <dbReference type="EMBL" id="QKD82178.1"/>
    </source>
</evidence>
<dbReference type="GO" id="GO:0008237">
    <property type="term" value="F:metallopeptidase activity"/>
    <property type="evidence" value="ECO:0007669"/>
    <property type="project" value="UniProtKB-KW"/>
</dbReference>
<dbReference type="InterPro" id="IPR026898">
    <property type="entry name" value="PrsW"/>
</dbReference>
<accession>A0A6M8B6Q4</accession>
<keyword evidence="3" id="KW-0378">Hydrolase</keyword>
<dbReference type="PANTHER" id="PTHR36844:SF1">
    <property type="entry name" value="PROTEASE PRSW"/>
    <property type="match status" value="1"/>
</dbReference>
<feature type="transmembrane region" description="Helical" evidence="1">
    <location>
        <begin position="229"/>
        <end position="253"/>
    </location>
</feature>
<keyword evidence="1" id="KW-0472">Membrane</keyword>
<dbReference type="PROSITE" id="PS50006">
    <property type="entry name" value="FHA_DOMAIN"/>
    <property type="match status" value="1"/>
</dbReference>
<dbReference type="SUPFAM" id="SSF49879">
    <property type="entry name" value="SMAD/FHA domain"/>
    <property type="match status" value="1"/>
</dbReference>
<dbReference type="CDD" id="cd00060">
    <property type="entry name" value="FHA"/>
    <property type="match status" value="1"/>
</dbReference>
<feature type="transmembrane region" description="Helical" evidence="1">
    <location>
        <begin position="359"/>
        <end position="384"/>
    </location>
</feature>
<proteinExistence type="predicted"/>
<dbReference type="EMBL" id="CP053661">
    <property type="protein sequence ID" value="QKD82178.1"/>
    <property type="molecule type" value="Genomic_DNA"/>
</dbReference>
<feature type="transmembrane region" description="Helical" evidence="1">
    <location>
        <begin position="200"/>
        <end position="217"/>
    </location>
</feature>
<keyword evidence="4" id="KW-1185">Reference proteome</keyword>
<dbReference type="PANTHER" id="PTHR36844">
    <property type="entry name" value="PROTEASE PRSW"/>
    <property type="match status" value="1"/>
</dbReference>
<evidence type="ECO:0000313" key="4">
    <source>
        <dbReference type="Proteomes" id="UP000505210"/>
    </source>
</evidence>
<dbReference type="AlphaFoldDB" id="A0A6M8B6Q4"/>
<keyword evidence="3" id="KW-0482">Metalloprotease</keyword>
<protein>
    <submittedName>
        <fullName evidence="3">PrsW family intramembrane metalloprotease</fullName>
    </submittedName>
</protein>
<dbReference type="SMART" id="SM00240">
    <property type="entry name" value="FHA"/>
    <property type="match status" value="1"/>
</dbReference>
<dbReference type="InterPro" id="IPR000253">
    <property type="entry name" value="FHA_dom"/>
</dbReference>
<gene>
    <name evidence="3" type="ORF">HPC62_08190</name>
</gene>
<dbReference type="Pfam" id="PF00498">
    <property type="entry name" value="FHA"/>
    <property type="match status" value="1"/>
</dbReference>
<evidence type="ECO:0000256" key="1">
    <source>
        <dbReference type="SAM" id="Phobius"/>
    </source>
</evidence>
<sequence length="461" mass="49916">MTDFVPQVAYLRLCAPTDAAQADVAYPLPLTREVRLGRDPDCQIVVDSAAYSGVSRFHACIEATPDRVGWQLRDLESTNGTYLNGRLLHQAERLRAGDRLSLGQRGPQFVFELRPVQSADDASIPDARLIPTVSSDLQAEADVPDPPEDAGFADEGITVSQLFPILSTGTDLLQRAYLVPGIITVSFVVLLFIAVGNPPVFNVTLATYLAIAAYYVVYQLCGKPKPLWWLLGAALMMVVLLLSPVLNLFIYVFQDLLPGDIPARFSGNLLVLLGQMFIGAGLMEELLKAIPVLVACAVGLALRSPWRERLGVWEPLDGILLGTASAVGFTLLETLGQYVPSVIQNVNMQGGIGLGEVSGLQILIARVLGSIAGHIAYSGYLGYFIGLSMLKPDHRWRTLGTGYLTASVLHALWNVCGILNLSALAIVGSVSYAFLMAAILKARKLSPTRRENFATQLRRRG</sequence>
<dbReference type="RefSeq" id="WP_172354725.1">
    <property type="nucleotide sequence ID" value="NZ_CP053661.1"/>
</dbReference>
<reference evidence="3 4" key="1">
    <citation type="submission" date="2020-05" db="EMBL/GenBank/DDBJ databases">
        <title>Complete genome sequence of of a novel Thermoleptolyngbya strain isolated from hot springs of Ganzi, Sichuan China.</title>
        <authorList>
            <person name="Tang J."/>
            <person name="Daroch M."/>
            <person name="Li L."/>
            <person name="Waleron K."/>
            <person name="Waleron M."/>
            <person name="Waleron M."/>
        </authorList>
    </citation>
    <scope>NUCLEOTIDE SEQUENCE [LARGE SCALE GENOMIC DNA]</scope>
    <source>
        <strain evidence="3 4">PKUAC-SCTA183</strain>
    </source>
</reference>
<dbReference type="Pfam" id="PF13367">
    <property type="entry name" value="PrsW-protease"/>
    <property type="match status" value="1"/>
</dbReference>
<feature type="transmembrane region" description="Helical" evidence="1">
    <location>
        <begin position="265"/>
        <end position="283"/>
    </location>
</feature>
<feature type="domain" description="FHA" evidence="2">
    <location>
        <begin position="34"/>
        <end position="88"/>
    </location>
</feature>
<dbReference type="InterPro" id="IPR008984">
    <property type="entry name" value="SMAD_FHA_dom_sf"/>
</dbReference>
<keyword evidence="3" id="KW-0645">Protease</keyword>
<dbReference type="KEGG" id="theu:HPC62_08190"/>
<keyword evidence="1" id="KW-0812">Transmembrane</keyword>
<evidence type="ECO:0000259" key="2">
    <source>
        <dbReference type="PROSITE" id="PS50006"/>
    </source>
</evidence>
<feature type="transmembrane region" description="Helical" evidence="1">
    <location>
        <begin position="419"/>
        <end position="440"/>
    </location>
</feature>